<dbReference type="GO" id="GO:0030366">
    <property type="term" value="F:molybdopterin synthase activity"/>
    <property type="evidence" value="ECO:0007669"/>
    <property type="project" value="UniProtKB-EC"/>
</dbReference>
<name>A0AB33SPT1_MYCTX</name>
<keyword evidence="1" id="KW-0808">Transferase</keyword>
<dbReference type="InterPro" id="IPR036563">
    <property type="entry name" value="MoaE_sf"/>
</dbReference>
<proteinExistence type="predicted"/>
<gene>
    <name evidence="1" type="primary">moaE2</name>
    <name evidence="1" type="ORF">ERS094118_01055</name>
</gene>
<accession>A0AB33SPT1</accession>
<evidence type="ECO:0000313" key="1">
    <source>
        <dbReference type="EMBL" id="CLV72501.1"/>
    </source>
</evidence>
<dbReference type="Gene3D" id="3.90.1170.40">
    <property type="entry name" value="Molybdopterin biosynthesis MoaE subunit"/>
    <property type="match status" value="1"/>
</dbReference>
<dbReference type="Proteomes" id="UP000050139">
    <property type="component" value="Unassembled WGS sequence"/>
</dbReference>
<dbReference type="SUPFAM" id="SSF54690">
    <property type="entry name" value="Molybdopterin synthase subunit MoaE"/>
    <property type="match status" value="1"/>
</dbReference>
<reference evidence="1 2" key="1">
    <citation type="submission" date="2015-03" db="EMBL/GenBank/DDBJ databases">
        <authorList>
            <consortium name="Pathogen Informatics"/>
            <person name="Murphy D."/>
        </authorList>
    </citation>
    <scope>NUCLEOTIDE SEQUENCE [LARGE SCALE GENOMIC DNA]</scope>
    <source>
        <strain evidence="1 2">0268S</strain>
    </source>
</reference>
<comment type="caution">
    <text evidence="1">The sequence shown here is derived from an EMBL/GenBank/DDBJ whole genome shotgun (WGS) entry which is preliminary data.</text>
</comment>
<dbReference type="AlphaFoldDB" id="A0AB33SPT1"/>
<dbReference type="EMBL" id="COPH01000006">
    <property type="protein sequence ID" value="CLV72501.1"/>
    <property type="molecule type" value="Genomic_DNA"/>
</dbReference>
<dbReference type="PANTHER" id="PTHR23404">
    <property type="entry name" value="MOLYBDOPTERIN SYNTHASE RELATED"/>
    <property type="match status" value="1"/>
</dbReference>
<dbReference type="CDD" id="cd00756">
    <property type="entry name" value="MoaE"/>
    <property type="match status" value="1"/>
</dbReference>
<evidence type="ECO:0000313" key="2">
    <source>
        <dbReference type="Proteomes" id="UP000050139"/>
    </source>
</evidence>
<dbReference type="RefSeq" id="WP_057358775.1">
    <property type="nucleotide sequence ID" value="NZ_COPH01000006.1"/>
</dbReference>
<dbReference type="Pfam" id="PF02391">
    <property type="entry name" value="MoaE"/>
    <property type="match status" value="1"/>
</dbReference>
<dbReference type="GO" id="GO:0006777">
    <property type="term" value="P:Mo-molybdopterin cofactor biosynthetic process"/>
    <property type="evidence" value="ECO:0007669"/>
    <property type="project" value="InterPro"/>
</dbReference>
<protein>
    <submittedName>
        <fullName evidence="1">Molybdenum cofactor biosynthesis protein E</fullName>
        <ecNumber evidence="1">2.8.1.12</ecNumber>
    </submittedName>
</protein>
<dbReference type="EC" id="2.8.1.12" evidence="1"/>
<dbReference type="InterPro" id="IPR003448">
    <property type="entry name" value="Mopterin_biosynth_MoaE"/>
</dbReference>
<organism evidence="1 2">
    <name type="scientific">Mycobacterium tuberculosis</name>
    <dbReference type="NCBI Taxonomy" id="1773"/>
    <lineage>
        <taxon>Bacteria</taxon>
        <taxon>Bacillati</taxon>
        <taxon>Actinomycetota</taxon>
        <taxon>Actinomycetes</taxon>
        <taxon>Mycobacteriales</taxon>
        <taxon>Mycobacteriaceae</taxon>
        <taxon>Mycobacterium</taxon>
        <taxon>Mycobacterium tuberculosis complex</taxon>
    </lineage>
</organism>
<sequence length="141" mass="15044">MTQVLRAALPDQPIFLAEHEELVSHRSAGAIVGFVGMIRDRDGGRGVLRLEYSAHPSAAQVLADLVAEVAEESSGVRAVAASHRIGVLQVGEAALVAAVAADHRRAAFGTCAHLVETIKARLPVWKHQFFEDGTDEWVGSV</sequence>